<dbReference type="AlphaFoldDB" id="A0A3E2DE10"/>
<dbReference type="InterPro" id="IPR014756">
    <property type="entry name" value="Ig_E-set"/>
</dbReference>
<evidence type="ECO:0000256" key="2">
    <source>
        <dbReference type="ARBA" id="ARBA00009000"/>
    </source>
</evidence>
<accession>A0A3E2DE10</accession>
<dbReference type="InterPro" id="IPR013780">
    <property type="entry name" value="Glyco_hydro_b"/>
</dbReference>
<dbReference type="PIRSF" id="PIRSF000463">
    <property type="entry name" value="GlgB"/>
    <property type="match status" value="1"/>
</dbReference>
<dbReference type="PANTHER" id="PTHR43651:SF11">
    <property type="entry name" value="MALTO-OLIGOSYLTREHALOSE TREHALOHYDROLASE"/>
    <property type="match status" value="1"/>
</dbReference>
<dbReference type="CDD" id="cd11325">
    <property type="entry name" value="AmyAc_GTHase"/>
    <property type="match status" value="1"/>
</dbReference>
<dbReference type="InterPro" id="IPR006047">
    <property type="entry name" value="GH13_cat_dom"/>
</dbReference>
<dbReference type="InterPro" id="IPR037439">
    <property type="entry name" value="Branching_enzy"/>
</dbReference>
<feature type="active site" description="Nucleophile" evidence="5">
    <location>
        <position position="320"/>
    </location>
</feature>
<feature type="region of interest" description="Disordered" evidence="6">
    <location>
        <begin position="1"/>
        <end position="23"/>
    </location>
</feature>
<gene>
    <name evidence="8" type="ORF">CHT91_08690</name>
</gene>
<feature type="active site" description="Proton donor" evidence="5">
    <location>
        <position position="361"/>
    </location>
</feature>
<proteinExistence type="inferred from homology"/>
<dbReference type="InterPro" id="IPR004193">
    <property type="entry name" value="Glyco_hydro_13_N"/>
</dbReference>
<keyword evidence="4" id="KW-0808">Transferase</keyword>
<dbReference type="Pfam" id="PF02806">
    <property type="entry name" value="Alpha-amylase_C"/>
    <property type="match status" value="1"/>
</dbReference>
<evidence type="ECO:0000256" key="3">
    <source>
        <dbReference type="ARBA" id="ARBA00012541"/>
    </source>
</evidence>
<dbReference type="EMBL" id="NOWI01000007">
    <property type="protein sequence ID" value="RFT43657.1"/>
    <property type="molecule type" value="Genomic_DNA"/>
</dbReference>
<comment type="catalytic activity">
    <reaction evidence="1">
        <text>Transfers a segment of a (1-&gt;4)-alpha-D-glucan chain to a primary hydroxy group in a similar glucan chain.</text>
        <dbReference type="EC" id="2.4.1.18"/>
    </reaction>
</comment>
<evidence type="ECO:0000256" key="5">
    <source>
        <dbReference type="PIRSR" id="PIRSR000463-1"/>
    </source>
</evidence>
<dbReference type="SUPFAM" id="SSF51445">
    <property type="entry name" value="(Trans)glycosidases"/>
    <property type="match status" value="1"/>
</dbReference>
<organism evidence="8 9">
    <name type="scientific">Cutibacterium avidum</name>
    <dbReference type="NCBI Taxonomy" id="33010"/>
    <lineage>
        <taxon>Bacteria</taxon>
        <taxon>Bacillati</taxon>
        <taxon>Actinomycetota</taxon>
        <taxon>Actinomycetes</taxon>
        <taxon>Propionibacteriales</taxon>
        <taxon>Propionibacteriaceae</taxon>
        <taxon>Cutibacterium</taxon>
    </lineage>
</organism>
<reference evidence="8 9" key="1">
    <citation type="submission" date="2017-07" db="EMBL/GenBank/DDBJ databases">
        <authorList>
            <person name="Sun Z.S."/>
            <person name="Albrecht U."/>
            <person name="Echele G."/>
            <person name="Lee C.C."/>
        </authorList>
    </citation>
    <scope>NUCLEOTIDE SEQUENCE [LARGE SCALE GENOMIC DNA]</scope>
    <source>
        <strain evidence="8 9">P16-029</strain>
    </source>
</reference>
<dbReference type="RefSeq" id="WP_065673224.1">
    <property type="nucleotide sequence ID" value="NZ_JAQDJS010000006.1"/>
</dbReference>
<dbReference type="InterPro" id="IPR013783">
    <property type="entry name" value="Ig-like_fold"/>
</dbReference>
<dbReference type="SMART" id="SM00642">
    <property type="entry name" value="Aamy"/>
    <property type="match status" value="1"/>
</dbReference>
<comment type="similarity">
    <text evidence="2">Belongs to the glycosyl hydrolase 13 family. GlgB subfamily.</text>
</comment>
<evidence type="ECO:0000313" key="9">
    <source>
        <dbReference type="Proteomes" id="UP000259211"/>
    </source>
</evidence>
<dbReference type="InterPro" id="IPR006048">
    <property type="entry name" value="A-amylase/branching_C"/>
</dbReference>
<dbReference type="SUPFAM" id="SSF51011">
    <property type="entry name" value="Glycosyl hydrolase domain"/>
    <property type="match status" value="1"/>
</dbReference>
<dbReference type="Proteomes" id="UP000259211">
    <property type="component" value="Unassembled WGS sequence"/>
</dbReference>
<sequence>MTDDTKEATGESRPNANDPIPTDYAGRAKGMGVSLIDGGAAFRVWAPHAETVAVTGTFDDWAAQPRGDNDDAEKVRSAKFQLVSENNGYWYGQAAGATVGDEYRFVLINGDQVISRIDPYARHVTSSVGNGIITDPGAYDWEGDDFTPPTLNELVIYEMHVGTFFDKDPDDDKPADLADVESKIDHLVHLGVNAVELMPLMEFAGDYSWGYNPAHIFAVESAYGGPEKLRDLVKTCHKHGLAVIIDVVYNHFGPSDLDLWQFDGWSENDKGGIYFYNDWKSSTPWGDTRPDYGRGEVREFIRDNAMMWLEEFHADGLRYDMTPYMRSVDAGEMNIPDGWSLTHWINTEIREKFPRAITIAEDLHGEPKVVSTADDGAAFHAQWDNHFVHPIRAAVITASDEARDMDAVRDAVEFSYGDAFSRVIYTESHDEVANGSARVPQEVDDDDPTGYYAQKRSTLGAALVLTSPGLPMIFQGQELLEGEWFRDTVPLHWDQGAQFKGIFRMYRDLVSLRLNEEGHTKGLTGQNVDTLHLHTDNHVYAFHRWADGGPHDDVVVAVNLDSKAWGEYTIGMPAAGRWVTRFNSDAKVYSDAFDGVDVPEWFVAAEDDYDGHPASVTLVLPPYSVVILSRA</sequence>
<feature type="compositionally biased region" description="Basic and acidic residues" evidence="6">
    <location>
        <begin position="1"/>
        <end position="10"/>
    </location>
</feature>
<dbReference type="GO" id="GO:0004553">
    <property type="term" value="F:hydrolase activity, hydrolyzing O-glycosyl compounds"/>
    <property type="evidence" value="ECO:0007669"/>
    <property type="project" value="InterPro"/>
</dbReference>
<evidence type="ECO:0000313" key="8">
    <source>
        <dbReference type="EMBL" id="RFT43657.1"/>
    </source>
</evidence>
<evidence type="ECO:0000256" key="6">
    <source>
        <dbReference type="SAM" id="MobiDB-lite"/>
    </source>
</evidence>
<evidence type="ECO:0000259" key="7">
    <source>
        <dbReference type="SMART" id="SM00642"/>
    </source>
</evidence>
<comment type="caution">
    <text evidence="8">The sequence shown here is derived from an EMBL/GenBank/DDBJ whole genome shotgun (WGS) entry which is preliminary data.</text>
</comment>
<dbReference type="SUPFAM" id="SSF81296">
    <property type="entry name" value="E set domains"/>
    <property type="match status" value="1"/>
</dbReference>
<dbReference type="Pfam" id="PF02922">
    <property type="entry name" value="CBM_48"/>
    <property type="match status" value="1"/>
</dbReference>
<feature type="domain" description="Glycosyl hydrolase family 13 catalytic" evidence="7">
    <location>
        <begin position="158"/>
        <end position="513"/>
    </location>
</feature>
<dbReference type="GO" id="GO:0003844">
    <property type="term" value="F:1,4-alpha-glucan branching enzyme activity"/>
    <property type="evidence" value="ECO:0007669"/>
    <property type="project" value="UniProtKB-EC"/>
</dbReference>
<protein>
    <recommendedName>
        <fullName evidence="3">1,4-alpha-glucan branching enzyme</fullName>
        <ecNumber evidence="3">2.4.1.18</ecNumber>
    </recommendedName>
</protein>
<name>A0A3E2DE10_9ACTN</name>
<dbReference type="Gene3D" id="3.20.20.80">
    <property type="entry name" value="Glycosidases"/>
    <property type="match status" value="1"/>
</dbReference>
<dbReference type="EC" id="2.4.1.18" evidence="3"/>
<dbReference type="PANTHER" id="PTHR43651">
    <property type="entry name" value="1,4-ALPHA-GLUCAN-BRANCHING ENZYME"/>
    <property type="match status" value="1"/>
</dbReference>
<dbReference type="GO" id="GO:0005978">
    <property type="term" value="P:glycogen biosynthetic process"/>
    <property type="evidence" value="ECO:0007669"/>
    <property type="project" value="InterPro"/>
</dbReference>
<dbReference type="Pfam" id="PF00128">
    <property type="entry name" value="Alpha-amylase"/>
    <property type="match status" value="2"/>
</dbReference>
<dbReference type="Gene3D" id="2.60.40.1180">
    <property type="entry name" value="Golgi alpha-mannosidase II"/>
    <property type="match status" value="1"/>
</dbReference>
<evidence type="ECO:0000256" key="1">
    <source>
        <dbReference type="ARBA" id="ARBA00000826"/>
    </source>
</evidence>
<dbReference type="InterPro" id="IPR017853">
    <property type="entry name" value="GH"/>
</dbReference>
<dbReference type="Gene3D" id="2.60.40.10">
    <property type="entry name" value="Immunoglobulins"/>
    <property type="match status" value="1"/>
</dbReference>
<dbReference type="GO" id="GO:0043169">
    <property type="term" value="F:cation binding"/>
    <property type="evidence" value="ECO:0007669"/>
    <property type="project" value="InterPro"/>
</dbReference>
<evidence type="ECO:0000256" key="4">
    <source>
        <dbReference type="ARBA" id="ARBA00022679"/>
    </source>
</evidence>